<proteinExistence type="predicted"/>
<protein>
    <recommendedName>
        <fullName evidence="4">Portal protein</fullName>
    </recommendedName>
</protein>
<gene>
    <name evidence="2" type="ORF">HMPREF0724_12170</name>
</gene>
<name>E9T0L1_RHOHA</name>
<dbReference type="Pfam" id="PF06074">
    <property type="entry name" value="Portal_Mu"/>
    <property type="match status" value="1"/>
</dbReference>
<dbReference type="InterPro" id="IPR009279">
    <property type="entry name" value="Portal_Mu"/>
</dbReference>
<organism evidence="2 3">
    <name type="scientific">Prescottella equi ATCC 33707</name>
    <dbReference type="NCBI Taxonomy" id="525370"/>
    <lineage>
        <taxon>Bacteria</taxon>
        <taxon>Bacillati</taxon>
        <taxon>Actinomycetota</taxon>
        <taxon>Actinomycetes</taxon>
        <taxon>Mycobacteriales</taxon>
        <taxon>Nocardiaceae</taxon>
        <taxon>Prescottella</taxon>
    </lineage>
</organism>
<evidence type="ECO:0000313" key="2">
    <source>
        <dbReference type="EMBL" id="EGD23962.1"/>
    </source>
</evidence>
<evidence type="ECO:0008006" key="4">
    <source>
        <dbReference type="Google" id="ProtNLM"/>
    </source>
</evidence>
<evidence type="ECO:0000256" key="1">
    <source>
        <dbReference type="SAM" id="MobiDB-lite"/>
    </source>
</evidence>
<keyword evidence="3" id="KW-1185">Reference proteome</keyword>
<dbReference type="EMBL" id="ADNW02000010">
    <property type="protein sequence ID" value="EGD23962.1"/>
    <property type="molecule type" value="Genomic_DNA"/>
</dbReference>
<comment type="caution">
    <text evidence="2">The sequence shown here is derived from an EMBL/GenBank/DDBJ whole genome shotgun (WGS) entry which is preliminary data.</text>
</comment>
<evidence type="ECO:0000313" key="3">
    <source>
        <dbReference type="Proteomes" id="UP000004245"/>
    </source>
</evidence>
<dbReference type="AlphaFoldDB" id="E9T0L1"/>
<feature type="region of interest" description="Disordered" evidence="1">
    <location>
        <begin position="399"/>
        <end position="418"/>
    </location>
</feature>
<accession>E9T0L1</accession>
<dbReference type="HOGENOM" id="CLU_041258_0_0_11"/>
<reference evidence="2" key="1">
    <citation type="submission" date="2011-01" db="EMBL/GenBank/DDBJ databases">
        <authorList>
            <person name="Muzny D."/>
            <person name="Qin X."/>
            <person name="Buhay C."/>
            <person name="Dugan-Rocha S."/>
            <person name="Ding Y."/>
            <person name="Chen G."/>
            <person name="Hawes A."/>
            <person name="Holder M."/>
            <person name="Jhangiani S."/>
            <person name="Johnson A."/>
            <person name="Khan Z."/>
            <person name="Li Z."/>
            <person name="Liu W."/>
            <person name="Liu X."/>
            <person name="Perez L."/>
            <person name="Shen H."/>
            <person name="Wang Q."/>
            <person name="Watt J."/>
            <person name="Xi L."/>
            <person name="Xin Y."/>
            <person name="Zhou J."/>
            <person name="Deng J."/>
            <person name="Jiang H."/>
            <person name="Liu Y."/>
            <person name="Qu J."/>
            <person name="Song X.-Z."/>
            <person name="Zhang L."/>
            <person name="Villasana D."/>
            <person name="Johnson A."/>
            <person name="Liu J."/>
            <person name="Liyanage D."/>
            <person name="Lorensuhewa L."/>
            <person name="Robinson T."/>
            <person name="Song A."/>
            <person name="Song B.-B."/>
            <person name="Dinh H."/>
            <person name="Thornton R."/>
            <person name="Coyle M."/>
            <person name="Francisco L."/>
            <person name="Jackson L."/>
            <person name="Javaid M."/>
            <person name="Korchina V."/>
            <person name="Kovar C."/>
            <person name="Mata R."/>
            <person name="Mathew T."/>
            <person name="Ngo R."/>
            <person name="Nguyen L."/>
            <person name="Nguyen N."/>
            <person name="Okwuonu G."/>
            <person name="Ongeri F."/>
            <person name="Pham C."/>
            <person name="Simmons D."/>
            <person name="Wilczek-Boney K."/>
            <person name="Hale W."/>
            <person name="Jakkamsetti A."/>
            <person name="Pham P."/>
            <person name="Ruth R."/>
            <person name="San Lucas F."/>
            <person name="Warren J."/>
            <person name="Zhang J."/>
            <person name="Zhao Z."/>
            <person name="Zhou C."/>
            <person name="Zhu D."/>
            <person name="Lee S."/>
            <person name="Bess C."/>
            <person name="Blankenburg K."/>
            <person name="Forbes L."/>
            <person name="Fu Q."/>
            <person name="Gubbala S."/>
            <person name="Hirani K."/>
            <person name="Jayaseelan J.C."/>
            <person name="Lara F."/>
            <person name="Munidasa M."/>
            <person name="Palculict T."/>
            <person name="Patil S."/>
            <person name="Pu L.-L."/>
            <person name="Saada N."/>
            <person name="Tang L."/>
            <person name="Weissenberger G."/>
            <person name="Zhu Y."/>
            <person name="Hemphill L."/>
            <person name="Shang Y."/>
            <person name="Youmans B."/>
            <person name="Ayvaz T."/>
            <person name="Ross M."/>
            <person name="Santibanez J."/>
            <person name="Aqrawi P."/>
            <person name="Gross S."/>
            <person name="Joshi V."/>
            <person name="Fowler G."/>
            <person name="Nazareth L."/>
            <person name="Reid J."/>
            <person name="Worley K."/>
            <person name="Petrosino J."/>
            <person name="Highlander S."/>
            <person name="Gibbs R."/>
        </authorList>
    </citation>
    <scope>NUCLEOTIDE SEQUENCE [LARGE SCALE GENOMIC DNA]</scope>
    <source>
        <strain evidence="2">ATCC 33707</strain>
    </source>
</reference>
<dbReference type="Proteomes" id="UP000004245">
    <property type="component" value="Unassembled WGS sequence"/>
</dbReference>
<sequence>MYAHQIEVGYVNGRADGYAQWDETERVPELQWPNSVNVFRRMMSEDGRVSSVLEAISLPIIRSQWRIDQNGASDEVTAFVASNLGLPMSGQSQAPASRTRGRFSWSDHLQDALQMLVFGHSFFEQVYRRGDDGRFHLRKLAPRPQETISRINVAPDGGLVSIEQMAPASGATVTRSNSVSIPVSNLVAYVRKRRSGVWTGQSILRPAYKHWLLKDEFMRIQAATARRNGMGVPVGTAAKADDPAEVEQMHRIASAFRGGMNSGIGLANGQTMQLLGVQGNLPDMHQAIEYHDKQIALAGLAHFLNLDRGGSYNLASVLNDTFVQSVQTIGEQVRDVANAHIVEDLVDLNFGRDALAPRIVFDEIGSRQDATAASLALFVQAGLLTPDEAVKIAVRQQLGLPDGTPPASSDPNEAGGDA</sequence>